<accession>A0A8T0R3D3</accession>
<reference evidence="1 2" key="1">
    <citation type="submission" date="2020-05" db="EMBL/GenBank/DDBJ databases">
        <title>WGS assembly of Panicum virgatum.</title>
        <authorList>
            <person name="Lovell J.T."/>
            <person name="Jenkins J."/>
            <person name="Shu S."/>
            <person name="Juenger T.E."/>
            <person name="Schmutz J."/>
        </authorList>
    </citation>
    <scope>NUCLEOTIDE SEQUENCE [LARGE SCALE GENOMIC DNA]</scope>
    <source>
        <strain evidence="2">cv. AP13</strain>
    </source>
</reference>
<organism evidence="1 2">
    <name type="scientific">Panicum virgatum</name>
    <name type="common">Blackwell switchgrass</name>
    <dbReference type="NCBI Taxonomy" id="38727"/>
    <lineage>
        <taxon>Eukaryota</taxon>
        <taxon>Viridiplantae</taxon>
        <taxon>Streptophyta</taxon>
        <taxon>Embryophyta</taxon>
        <taxon>Tracheophyta</taxon>
        <taxon>Spermatophyta</taxon>
        <taxon>Magnoliopsida</taxon>
        <taxon>Liliopsida</taxon>
        <taxon>Poales</taxon>
        <taxon>Poaceae</taxon>
        <taxon>PACMAD clade</taxon>
        <taxon>Panicoideae</taxon>
        <taxon>Panicodae</taxon>
        <taxon>Paniceae</taxon>
        <taxon>Panicinae</taxon>
        <taxon>Panicum</taxon>
        <taxon>Panicum sect. Hiantes</taxon>
    </lineage>
</organism>
<evidence type="ECO:0008006" key="3">
    <source>
        <dbReference type="Google" id="ProtNLM"/>
    </source>
</evidence>
<protein>
    <recommendedName>
        <fullName evidence="3">Reverse transcriptase zinc-binding domain-containing protein</fullName>
    </recommendedName>
</protein>
<dbReference type="Proteomes" id="UP000823388">
    <property type="component" value="Chromosome 6N"/>
</dbReference>
<evidence type="ECO:0000313" key="2">
    <source>
        <dbReference type="Proteomes" id="UP000823388"/>
    </source>
</evidence>
<keyword evidence="2" id="KW-1185">Reference proteome</keyword>
<dbReference type="EMBL" id="CM029048">
    <property type="protein sequence ID" value="KAG2579715.1"/>
    <property type="molecule type" value="Genomic_DNA"/>
</dbReference>
<gene>
    <name evidence="1" type="ORF">PVAP13_6NG273655</name>
</gene>
<comment type="caution">
    <text evidence="1">The sequence shown here is derived from an EMBL/GenBank/DDBJ whole genome shotgun (WGS) entry which is preliminary data.</text>
</comment>
<evidence type="ECO:0000313" key="1">
    <source>
        <dbReference type="EMBL" id="KAG2579715.1"/>
    </source>
</evidence>
<name>A0A8T0R3D3_PANVG</name>
<proteinExistence type="predicted"/>
<dbReference type="AlphaFoldDB" id="A0A8T0R3D3"/>
<sequence>MCSTLLHKGTIEAIDARRRAFIWTGDITCSGGGGGQCKAAWELNKGLLSKFVDKLLQAPTTNWQKWFHLMYGDGCTKVHLGSGQFTSFWFDHWIRPQPLADLFPALLSFCPRPNITVAHAYLQDRWIIPLHPRLTSVASSQLSAILLALADVALLPHVPDRRGIGVDLQPFSSWGFYLELWDLPYFSDEASPRTRSTIITAVLWNVWKARNSVVFSSLFPTADDTRLAILQDLRLWSIRMRSPSDKAYLHEWCSAFDVN</sequence>